<evidence type="ECO:0000256" key="5">
    <source>
        <dbReference type="ARBA" id="ARBA00023242"/>
    </source>
</evidence>
<dbReference type="InterPro" id="IPR015300">
    <property type="entry name" value="DNA-bd_pseudobarrel_sf"/>
</dbReference>
<reference evidence="7" key="1">
    <citation type="journal article" date="2020" name="Plant J.">
        <title>Transposons played a major role in the diversification between the closely related almond and peach genomes: results from the almond genome sequence.</title>
        <authorList>
            <person name="Alioto T."/>
            <person name="Alexiou K.G."/>
            <person name="Bardil A."/>
            <person name="Barteri F."/>
            <person name="Castanera R."/>
            <person name="Cruz F."/>
            <person name="Dhingra A."/>
            <person name="Duval H."/>
            <person name="Fernandez I Marti A."/>
            <person name="Frias L."/>
            <person name="Galan B."/>
            <person name="Garcia J.L."/>
            <person name="Howad W."/>
            <person name="Gomez-Garrido J."/>
            <person name="Gut M."/>
            <person name="Julca I."/>
            <person name="Morata J."/>
            <person name="Puigdomenech P."/>
            <person name="Ribeca P."/>
            <person name="Rubio Cabetas M.J."/>
            <person name="Vlasova A."/>
            <person name="Wirthensohn M."/>
            <person name="Garcia-Mas J."/>
            <person name="Gabaldon T."/>
            <person name="Casacuberta J.M."/>
            <person name="Arus P."/>
        </authorList>
    </citation>
    <scope>NUCLEOTIDE SEQUENCE [LARGE SCALE GENOMIC DNA]</scope>
    <source>
        <strain evidence="7">cv. Texas</strain>
    </source>
</reference>
<dbReference type="Gene3D" id="2.40.330.10">
    <property type="entry name" value="DNA-binding pseudobarrel domain"/>
    <property type="match status" value="1"/>
</dbReference>
<dbReference type="AlphaFoldDB" id="A0A5E4GLD1"/>
<keyword evidence="5" id="KW-0539">Nucleus</keyword>
<protein>
    <submittedName>
        <fullName evidence="6">PREDICTED: B3 domain-containing mRNAion factor NGA4</fullName>
    </submittedName>
</protein>
<name>A0A5E4GLD1_PRUDU</name>
<keyword evidence="4" id="KW-0804">Transcription</keyword>
<comment type="subcellular location">
    <subcellularLocation>
        <location evidence="1">Nucleus</location>
    </subcellularLocation>
</comment>
<evidence type="ECO:0000256" key="4">
    <source>
        <dbReference type="ARBA" id="ARBA00023163"/>
    </source>
</evidence>
<dbReference type="Proteomes" id="UP000327085">
    <property type="component" value="Unassembled WGS sequence"/>
</dbReference>
<evidence type="ECO:0000256" key="1">
    <source>
        <dbReference type="ARBA" id="ARBA00004123"/>
    </source>
</evidence>
<keyword evidence="3" id="KW-0238">DNA-binding</keyword>
<evidence type="ECO:0000313" key="7">
    <source>
        <dbReference type="Proteomes" id="UP000327085"/>
    </source>
</evidence>
<dbReference type="SUPFAM" id="SSF101936">
    <property type="entry name" value="DNA-binding pseudobarrel domain"/>
    <property type="match status" value="1"/>
</dbReference>
<evidence type="ECO:0000256" key="3">
    <source>
        <dbReference type="ARBA" id="ARBA00023125"/>
    </source>
</evidence>
<dbReference type="InParanoid" id="A0A5E4GLD1"/>
<accession>A0A5E4GLD1</accession>
<evidence type="ECO:0000313" key="6">
    <source>
        <dbReference type="EMBL" id="VVA40391.1"/>
    </source>
</evidence>
<dbReference type="EMBL" id="CABIKO010000973">
    <property type="protein sequence ID" value="VVA40391.1"/>
    <property type="molecule type" value="Genomic_DNA"/>
</dbReference>
<gene>
    <name evidence="6" type="ORF">ALMOND_2B004494</name>
</gene>
<evidence type="ECO:0000256" key="2">
    <source>
        <dbReference type="ARBA" id="ARBA00023015"/>
    </source>
</evidence>
<feature type="non-terminal residue" evidence="6">
    <location>
        <position position="1"/>
    </location>
</feature>
<dbReference type="Gramene" id="VVA40391">
    <property type="protein sequence ID" value="VVA40391"/>
    <property type="gene ID" value="Prudul26B004494"/>
</dbReference>
<dbReference type="OMA" id="DVVWFWE"/>
<sequence length="125" mass="14132">GVRISMELAHGVKKVITAADVGRLVVTRKILAVLPTVNPGNDISINVFDNQTHRDYEFKLAVRPGRYLKPVLQSRGWRAFVNDRGVAVGDVVWFWEEENPTYQTQYRIALLKPDLFPGHPDLHGV</sequence>
<dbReference type="GO" id="GO:0003677">
    <property type="term" value="F:DNA binding"/>
    <property type="evidence" value="ECO:0007669"/>
    <property type="project" value="UniProtKB-KW"/>
</dbReference>
<proteinExistence type="predicted"/>
<keyword evidence="2" id="KW-0805">Transcription regulation</keyword>
<dbReference type="GO" id="GO:0005634">
    <property type="term" value="C:nucleus"/>
    <property type="evidence" value="ECO:0007669"/>
    <property type="project" value="UniProtKB-SubCell"/>
</dbReference>
<organism evidence="6 7">
    <name type="scientific">Prunus dulcis</name>
    <name type="common">Almond</name>
    <name type="synonym">Amygdalus dulcis</name>
    <dbReference type="NCBI Taxonomy" id="3755"/>
    <lineage>
        <taxon>Eukaryota</taxon>
        <taxon>Viridiplantae</taxon>
        <taxon>Streptophyta</taxon>
        <taxon>Embryophyta</taxon>
        <taxon>Tracheophyta</taxon>
        <taxon>Spermatophyta</taxon>
        <taxon>Magnoliopsida</taxon>
        <taxon>eudicotyledons</taxon>
        <taxon>Gunneridae</taxon>
        <taxon>Pentapetalae</taxon>
        <taxon>rosids</taxon>
        <taxon>fabids</taxon>
        <taxon>Rosales</taxon>
        <taxon>Rosaceae</taxon>
        <taxon>Amygdaloideae</taxon>
        <taxon>Amygdaleae</taxon>
        <taxon>Prunus</taxon>
    </lineage>
</organism>